<proteinExistence type="predicted"/>
<dbReference type="AlphaFoldDB" id="A0AAU7K2J7"/>
<protein>
    <submittedName>
        <fullName evidence="3">Glycosyltransferase family 4 protein</fullName>
        <ecNumber evidence="3">2.4.-.-</ecNumber>
    </submittedName>
</protein>
<name>A0AAU7K2J7_9SPHI</name>
<dbReference type="Pfam" id="PF00534">
    <property type="entry name" value="Glycos_transf_1"/>
    <property type="match status" value="1"/>
</dbReference>
<evidence type="ECO:0000313" key="3">
    <source>
        <dbReference type="EMBL" id="XBO46937.1"/>
    </source>
</evidence>
<dbReference type="GO" id="GO:0016757">
    <property type="term" value="F:glycosyltransferase activity"/>
    <property type="evidence" value="ECO:0007669"/>
    <property type="project" value="UniProtKB-KW"/>
</dbReference>
<evidence type="ECO:0000256" key="1">
    <source>
        <dbReference type="ARBA" id="ARBA00022679"/>
    </source>
</evidence>
<dbReference type="EC" id="2.4.-.-" evidence="3"/>
<dbReference type="PANTHER" id="PTHR46401:SF2">
    <property type="entry name" value="GLYCOSYLTRANSFERASE WBBK-RELATED"/>
    <property type="match status" value="1"/>
</dbReference>
<keyword evidence="1 3" id="KW-0808">Transferase</keyword>
<evidence type="ECO:0000259" key="2">
    <source>
        <dbReference type="Pfam" id="PF00534"/>
    </source>
</evidence>
<organism evidence="3">
    <name type="scientific">Pedobacter sp. KACC 23697</name>
    <dbReference type="NCBI Taxonomy" id="3149230"/>
    <lineage>
        <taxon>Bacteria</taxon>
        <taxon>Pseudomonadati</taxon>
        <taxon>Bacteroidota</taxon>
        <taxon>Sphingobacteriia</taxon>
        <taxon>Sphingobacteriales</taxon>
        <taxon>Sphingobacteriaceae</taxon>
        <taxon>Pedobacter</taxon>
    </lineage>
</organism>
<accession>A0AAU7K2J7</accession>
<dbReference type="InterPro" id="IPR001296">
    <property type="entry name" value="Glyco_trans_1"/>
</dbReference>
<feature type="domain" description="Glycosyl transferase family 1" evidence="2">
    <location>
        <begin position="148"/>
        <end position="291"/>
    </location>
</feature>
<dbReference type="PANTHER" id="PTHR46401">
    <property type="entry name" value="GLYCOSYLTRANSFERASE WBBK-RELATED"/>
    <property type="match status" value="1"/>
</dbReference>
<dbReference type="CDD" id="cd03801">
    <property type="entry name" value="GT4_PimA-like"/>
    <property type="match status" value="1"/>
</dbReference>
<dbReference type="RefSeq" id="WP_406824412.1">
    <property type="nucleotide sequence ID" value="NZ_CP157485.1"/>
</dbReference>
<reference evidence="3" key="1">
    <citation type="submission" date="2024-05" db="EMBL/GenBank/DDBJ databases">
        <authorList>
            <person name="Kim S."/>
            <person name="Heo J."/>
            <person name="Choi H."/>
            <person name="Choi Y."/>
            <person name="Kwon S.-W."/>
            <person name="Kim Y."/>
        </authorList>
    </citation>
    <scope>NUCLEOTIDE SEQUENCE</scope>
    <source>
        <strain evidence="3">KACC 23697</strain>
    </source>
</reference>
<dbReference type="SUPFAM" id="SSF53756">
    <property type="entry name" value="UDP-Glycosyltransferase/glycogen phosphorylase"/>
    <property type="match status" value="1"/>
</dbReference>
<dbReference type="Gene3D" id="3.40.50.2000">
    <property type="entry name" value="Glycogen Phosphorylase B"/>
    <property type="match status" value="2"/>
</dbReference>
<gene>
    <name evidence="3" type="ORF">ABEG20_16755</name>
</gene>
<dbReference type="EMBL" id="CP157485">
    <property type="protein sequence ID" value="XBO46937.1"/>
    <property type="molecule type" value="Genomic_DNA"/>
</dbReference>
<keyword evidence="3" id="KW-0328">Glycosyltransferase</keyword>
<sequence>MKIKFLPFQSHCFAFGGFEIQMLATFDALDALGASVSKMDVWSRDQDFEILHCWGLDIGNYENIKWAKKSGKKVVVTALLGYYETLKEKARFLISSIMYKQRIIIEMLENIDAIVVLNDLQAEVLKKNYNLPDSKIFIIPNIVGEIFFEKRLQSSDNGYVLTVGNVCARKNQILLAKACQALNLPLVIIGKMMSGEEKYGEELEKMVTNSGGLINWINGLKENSDELVDYFLNCKMFALPSHAEQQPISILEASVLGKPILTSDLAFGRQIYYHNSMLVNPSDYNSILNGLKLITYFKGEANIPSFDKVRECSSQYVADSYLNVYNSVIQL</sequence>